<accession>A0AAW1GSK4</accession>
<sequence>MSGKSQQRARRRGGSSSRSSAQEDEEMSEQPMSPEQQNEDEEEDDEEMSEQQSSDAPLTFTADGRMILDPKNIWFKTPAVVRACTRSTKNKMTGGYTCWSMASAEQKEQWFNIFRQGFYWKRELEHVVRERYNGVCQRRLRDNMYKVASRKKEPDYMQGGAYEALMKHRETPEFKSRSKQAKINKRGGAESGPVEPTHCGGSQSSYQRAMAKARSRRRRSFSSKRIRGRATTERSCS</sequence>
<comment type="caution">
    <text evidence="2">The sequence shown here is derived from an EMBL/GenBank/DDBJ whole genome shotgun (WGS) entry which is preliminary data.</text>
</comment>
<evidence type="ECO:0000313" key="3">
    <source>
        <dbReference type="Proteomes" id="UP001443914"/>
    </source>
</evidence>
<organism evidence="2 3">
    <name type="scientific">Saponaria officinalis</name>
    <name type="common">Common soapwort</name>
    <name type="synonym">Lychnis saponaria</name>
    <dbReference type="NCBI Taxonomy" id="3572"/>
    <lineage>
        <taxon>Eukaryota</taxon>
        <taxon>Viridiplantae</taxon>
        <taxon>Streptophyta</taxon>
        <taxon>Embryophyta</taxon>
        <taxon>Tracheophyta</taxon>
        <taxon>Spermatophyta</taxon>
        <taxon>Magnoliopsida</taxon>
        <taxon>eudicotyledons</taxon>
        <taxon>Gunneridae</taxon>
        <taxon>Pentapetalae</taxon>
        <taxon>Caryophyllales</taxon>
        <taxon>Caryophyllaceae</taxon>
        <taxon>Caryophylleae</taxon>
        <taxon>Saponaria</taxon>
    </lineage>
</organism>
<dbReference type="EMBL" id="JBDFQZ010000014">
    <property type="protein sequence ID" value="KAK9666726.1"/>
    <property type="molecule type" value="Genomic_DNA"/>
</dbReference>
<gene>
    <name evidence="2" type="ORF">RND81_14G206700</name>
</gene>
<evidence type="ECO:0000256" key="1">
    <source>
        <dbReference type="SAM" id="MobiDB-lite"/>
    </source>
</evidence>
<feature type="compositionally biased region" description="Acidic residues" evidence="1">
    <location>
        <begin position="37"/>
        <end position="49"/>
    </location>
</feature>
<protein>
    <submittedName>
        <fullName evidence="2">Uncharacterized protein</fullName>
    </submittedName>
</protein>
<feature type="compositionally biased region" description="Basic residues" evidence="1">
    <location>
        <begin position="211"/>
        <end position="228"/>
    </location>
</feature>
<feature type="region of interest" description="Disordered" evidence="1">
    <location>
        <begin position="170"/>
        <end position="237"/>
    </location>
</feature>
<evidence type="ECO:0000313" key="2">
    <source>
        <dbReference type="EMBL" id="KAK9666726.1"/>
    </source>
</evidence>
<keyword evidence="3" id="KW-1185">Reference proteome</keyword>
<proteinExistence type="predicted"/>
<dbReference type="Proteomes" id="UP001443914">
    <property type="component" value="Unassembled WGS sequence"/>
</dbReference>
<name>A0AAW1GSK4_SAPOF</name>
<dbReference type="AlphaFoldDB" id="A0AAW1GSK4"/>
<reference evidence="2" key="1">
    <citation type="submission" date="2024-03" db="EMBL/GenBank/DDBJ databases">
        <title>WGS assembly of Saponaria officinalis var. Norfolk2.</title>
        <authorList>
            <person name="Jenkins J."/>
            <person name="Shu S."/>
            <person name="Grimwood J."/>
            <person name="Barry K."/>
            <person name="Goodstein D."/>
            <person name="Schmutz J."/>
            <person name="Leebens-Mack J."/>
            <person name="Osbourn A."/>
        </authorList>
    </citation>
    <scope>NUCLEOTIDE SEQUENCE [LARGE SCALE GENOMIC DNA]</scope>
    <source>
        <strain evidence="2">JIC</strain>
    </source>
</reference>
<feature type="region of interest" description="Disordered" evidence="1">
    <location>
        <begin position="1"/>
        <end position="59"/>
    </location>
</feature>